<dbReference type="EMBL" id="JACHLZ010000001">
    <property type="protein sequence ID" value="MBB5832884.1"/>
    <property type="molecule type" value="Genomic_DNA"/>
</dbReference>
<reference evidence="2 3" key="1">
    <citation type="submission" date="2020-08" db="EMBL/GenBank/DDBJ databases">
        <title>Sequencing the genomes of 1000 actinobacteria strains.</title>
        <authorList>
            <person name="Klenk H.-P."/>
        </authorList>
    </citation>
    <scope>NUCLEOTIDE SEQUENCE [LARGE SCALE GENOMIC DNA]</scope>
    <source>
        <strain evidence="2 3">DSM 28796</strain>
    </source>
</reference>
<name>A0A841AIM0_9MICO</name>
<proteinExistence type="predicted"/>
<sequence length="60" mass="6243">MDPRPENPLLPELAVTTETGQIPALPTAADAGERTTTWRTTAGVGIALVAVFVVIVLMGL</sequence>
<keyword evidence="1" id="KW-1133">Transmembrane helix</keyword>
<dbReference type="Proteomes" id="UP000588158">
    <property type="component" value="Unassembled WGS sequence"/>
</dbReference>
<keyword evidence="1" id="KW-0812">Transmembrane</keyword>
<gene>
    <name evidence="2" type="ORF">HNR70_002697</name>
</gene>
<evidence type="ECO:0000313" key="3">
    <source>
        <dbReference type="Proteomes" id="UP000588158"/>
    </source>
</evidence>
<keyword evidence="1" id="KW-0472">Membrane</keyword>
<accession>A0A841AIM0</accession>
<dbReference type="AlphaFoldDB" id="A0A841AIM0"/>
<protein>
    <submittedName>
        <fullName evidence="2">Uncharacterized protein</fullName>
    </submittedName>
</protein>
<organism evidence="2 3">
    <name type="scientific">Brachybacterium aquaticum</name>
    <dbReference type="NCBI Taxonomy" id="1432564"/>
    <lineage>
        <taxon>Bacteria</taxon>
        <taxon>Bacillati</taxon>
        <taxon>Actinomycetota</taxon>
        <taxon>Actinomycetes</taxon>
        <taxon>Micrococcales</taxon>
        <taxon>Dermabacteraceae</taxon>
        <taxon>Brachybacterium</taxon>
    </lineage>
</organism>
<feature type="transmembrane region" description="Helical" evidence="1">
    <location>
        <begin position="40"/>
        <end position="59"/>
    </location>
</feature>
<comment type="caution">
    <text evidence="2">The sequence shown here is derived from an EMBL/GenBank/DDBJ whole genome shotgun (WGS) entry which is preliminary data.</text>
</comment>
<evidence type="ECO:0000256" key="1">
    <source>
        <dbReference type="SAM" id="Phobius"/>
    </source>
</evidence>
<keyword evidence="3" id="KW-1185">Reference proteome</keyword>
<dbReference type="RefSeq" id="WP_184326138.1">
    <property type="nucleotide sequence ID" value="NZ_JACHLZ010000001.1"/>
</dbReference>
<evidence type="ECO:0000313" key="2">
    <source>
        <dbReference type="EMBL" id="MBB5832884.1"/>
    </source>
</evidence>